<feature type="domain" description="Small ribosomal subunit protein uS3 C-terminal" evidence="8">
    <location>
        <begin position="239"/>
        <end position="321"/>
    </location>
</feature>
<reference evidence="9" key="1">
    <citation type="journal article" date="2002" name="Proc. Natl. Acad. Sci. U.S.A.">
        <title>The chloroplast and mitochondrial genome sequences of the charophyte Chaetosphaeridium globosum: insights into the timing of the events that restructured organelle DNAs within the green algal lineage that led to land plants.</title>
        <authorList>
            <person name="Turmel M."/>
            <person name="Otis C."/>
            <person name="Lemieux C."/>
        </authorList>
    </citation>
    <scope>NUCLEOTIDE SEQUENCE</scope>
</reference>
<dbReference type="PANTHER" id="PTHR35928:SF2">
    <property type="entry name" value="SMALL RIBOSOMAL SUBUNIT PROTEIN US3M"/>
    <property type="match status" value="1"/>
</dbReference>
<evidence type="ECO:0000313" key="9">
    <source>
        <dbReference type="EMBL" id="AAM96625.1"/>
    </source>
</evidence>
<evidence type="ECO:0000256" key="1">
    <source>
        <dbReference type="ARBA" id="ARBA00004173"/>
    </source>
</evidence>
<protein>
    <recommendedName>
        <fullName evidence="6">Small ribosomal subunit protein uS3m</fullName>
    </recommendedName>
    <alternativeName>
        <fullName evidence="7">Ribosomal protein S3, mitochondrial</fullName>
    </alternativeName>
</protein>
<dbReference type="Gene3D" id="3.30.1140.32">
    <property type="entry name" value="Ribosomal protein S3, C-terminal domain"/>
    <property type="match status" value="1"/>
</dbReference>
<dbReference type="GO" id="GO:0003735">
    <property type="term" value="F:structural constituent of ribosome"/>
    <property type="evidence" value="ECO:0007669"/>
    <property type="project" value="InterPro"/>
</dbReference>
<evidence type="ECO:0000256" key="5">
    <source>
        <dbReference type="ARBA" id="ARBA00023274"/>
    </source>
</evidence>
<comment type="subcellular location">
    <subcellularLocation>
        <location evidence="1">Mitochondrion</location>
    </subcellularLocation>
</comment>
<dbReference type="GO" id="GO:0005739">
    <property type="term" value="C:mitochondrion"/>
    <property type="evidence" value="ECO:0007669"/>
    <property type="project" value="UniProtKB-SubCell"/>
</dbReference>
<dbReference type="GeneID" id="860621"/>
<dbReference type="InterPro" id="IPR001351">
    <property type="entry name" value="Ribosomal_uS3_C"/>
</dbReference>
<comment type="similarity">
    <text evidence="2">Belongs to the universal ribosomal protein uS3 family.</text>
</comment>
<dbReference type="AlphaFoldDB" id="Q8M1G0"/>
<gene>
    <name evidence="9" type="primary">rps3</name>
</gene>
<dbReference type="InterPro" id="IPR044954">
    <property type="entry name" value="Ribosomal_uS3m_plant"/>
</dbReference>
<keyword evidence="5" id="KW-0687">Ribonucleoprotein</keyword>
<evidence type="ECO:0000256" key="7">
    <source>
        <dbReference type="ARBA" id="ARBA00035414"/>
    </source>
</evidence>
<dbReference type="GO" id="GO:0006412">
    <property type="term" value="P:translation"/>
    <property type="evidence" value="ECO:0007669"/>
    <property type="project" value="InterPro"/>
</dbReference>
<keyword evidence="4 9" id="KW-0496">Mitochondrion</keyword>
<dbReference type="RefSeq" id="NP_689361.1">
    <property type="nucleotide sequence ID" value="NC_004118.1"/>
</dbReference>
<accession>Q8M1G0</accession>
<evidence type="ECO:0000259" key="8">
    <source>
        <dbReference type="Pfam" id="PF00189"/>
    </source>
</evidence>
<dbReference type="EMBL" id="AF494279">
    <property type="protein sequence ID" value="AAM96625.1"/>
    <property type="molecule type" value="Genomic_DNA"/>
</dbReference>
<evidence type="ECO:0000256" key="2">
    <source>
        <dbReference type="ARBA" id="ARBA00010761"/>
    </source>
</evidence>
<dbReference type="Pfam" id="PF00189">
    <property type="entry name" value="Ribosomal_S3_C"/>
    <property type="match status" value="1"/>
</dbReference>
<proteinExistence type="inferred from homology"/>
<dbReference type="GO" id="GO:0003723">
    <property type="term" value="F:RNA binding"/>
    <property type="evidence" value="ECO:0007669"/>
    <property type="project" value="InterPro"/>
</dbReference>
<evidence type="ECO:0000256" key="4">
    <source>
        <dbReference type="ARBA" id="ARBA00023128"/>
    </source>
</evidence>
<keyword evidence="3 9" id="KW-0689">Ribosomal protein</keyword>
<dbReference type="InterPro" id="IPR009019">
    <property type="entry name" value="KH_sf_prok-type"/>
</dbReference>
<organism evidence="9">
    <name type="scientific">Chaetosphaeridium globosum</name>
    <name type="common">Charophycean green alga</name>
    <name type="synonym">Herposteiron globosum</name>
    <dbReference type="NCBI Taxonomy" id="96477"/>
    <lineage>
        <taxon>Eukaryota</taxon>
        <taxon>Viridiplantae</taxon>
        <taxon>Streptophyta</taxon>
        <taxon>Coleochaetophyceae</taxon>
        <taxon>Coleochaetales</taxon>
        <taxon>Chaetosphaeridiaceae</taxon>
        <taxon>Chaetosphaeridium</taxon>
    </lineage>
</organism>
<dbReference type="PANTHER" id="PTHR35928">
    <property type="entry name" value="RIBOSOMAL PROTEIN S3, MITOCHONDRIAL"/>
    <property type="match status" value="1"/>
</dbReference>
<sequence length="324" mass="36897">MAQKVNPISLRLDVNRSSDSLWFSDYYYTKLLYEDLNLREYFNSIHKMVTRCIIHRSFGLYTCIHLFCLPRKRRKHKVSRLLNSVTKEQATVSMRAATSTPQSKSDDSLRINVKMGSLLQGTNGRELEPVLHFFVLYLIFCKRNQIEFNSIHFTRLVRPIARELLSNTAHVDFGSSVFKKTRFLNLCLTNPIQLSHRKLSFGSEGGNTLNQVSFGATTTIRVIRLASMYQSAASIAADIVQKIESKKSFRSICKFLFSNSFGASIKGIRIACSGRFNGAEIAKTECRKYGASPFHVFSEKIDYAQTKASTPYGIMGIKVWVCYK</sequence>
<dbReference type="GO" id="GO:1990904">
    <property type="term" value="C:ribonucleoprotein complex"/>
    <property type="evidence" value="ECO:0007669"/>
    <property type="project" value="UniProtKB-KW"/>
</dbReference>
<dbReference type="InterPro" id="IPR036419">
    <property type="entry name" value="Ribosomal_S3_C_sf"/>
</dbReference>
<evidence type="ECO:0000256" key="6">
    <source>
        <dbReference type="ARBA" id="ARBA00035157"/>
    </source>
</evidence>
<geneLocation type="mitochondrion" evidence="9"/>
<name>Q8M1G0_CHAGL</name>
<dbReference type="SUPFAM" id="SSF54821">
    <property type="entry name" value="Ribosomal protein S3 C-terminal domain"/>
    <property type="match status" value="1"/>
</dbReference>
<dbReference type="GO" id="GO:0005840">
    <property type="term" value="C:ribosome"/>
    <property type="evidence" value="ECO:0007669"/>
    <property type="project" value="UniProtKB-KW"/>
</dbReference>
<dbReference type="SUPFAM" id="SSF54814">
    <property type="entry name" value="Prokaryotic type KH domain (KH-domain type II)"/>
    <property type="match status" value="1"/>
</dbReference>
<evidence type="ECO:0000256" key="3">
    <source>
        <dbReference type="ARBA" id="ARBA00022980"/>
    </source>
</evidence>